<proteinExistence type="predicted"/>
<feature type="compositionally biased region" description="Pro residues" evidence="1">
    <location>
        <begin position="42"/>
        <end position="55"/>
    </location>
</feature>
<evidence type="ECO:0000256" key="1">
    <source>
        <dbReference type="SAM" id="MobiDB-lite"/>
    </source>
</evidence>
<sequence length="272" mass="28999">MTVTCPNCKTTYNLADDKARPGVKLRCTVCRQVFVLPDSSAPEPPADIPAAPPVPSASDAEQELSISIGSPARPRKGSRKFGVFALVLVLLLGGGGALLKYTSVLDPLKNILGLGTPAPKELTEAERAARLTELVGKLELRGVRPYLVHNDKIDGNLSVIEGKVINGFDEPRSFIRVEASLYDSAGNLLISKPQLAGSMVSLFQLQVLSEQELENALSNNKLDILANNTNVPPGGTVPFMLVFYNPPENASDFSVRVIGASLPDTVKTDPPS</sequence>
<evidence type="ECO:0000259" key="3">
    <source>
        <dbReference type="Pfam" id="PF13717"/>
    </source>
</evidence>
<feature type="domain" description="Zinc finger/thioredoxin putative" evidence="3">
    <location>
        <begin position="1"/>
        <end position="34"/>
    </location>
</feature>
<dbReference type="Pfam" id="PF11906">
    <property type="entry name" value="DUF3426"/>
    <property type="match status" value="1"/>
</dbReference>
<reference evidence="4" key="2">
    <citation type="submission" date="2021-04" db="EMBL/GenBank/DDBJ databases">
        <authorList>
            <person name="Gilroy R."/>
        </authorList>
    </citation>
    <scope>NUCLEOTIDE SEQUENCE</scope>
    <source>
        <strain evidence="4">CHK186-16707</strain>
    </source>
</reference>
<keyword evidence="2" id="KW-0812">Transmembrane</keyword>
<comment type="caution">
    <text evidence="4">The sequence shown here is derived from an EMBL/GenBank/DDBJ whole genome shotgun (WGS) entry which is preliminary data.</text>
</comment>
<dbReference type="InterPro" id="IPR011723">
    <property type="entry name" value="Znf/thioredoxin_put"/>
</dbReference>
<dbReference type="InterPro" id="IPR021834">
    <property type="entry name" value="DUF3426"/>
</dbReference>
<keyword evidence="2" id="KW-0472">Membrane</keyword>
<evidence type="ECO:0000313" key="5">
    <source>
        <dbReference type="Proteomes" id="UP000824225"/>
    </source>
</evidence>
<accession>A0A9D2HD00</accession>
<protein>
    <submittedName>
        <fullName evidence="4">Zinc-ribbon domain-containing protein</fullName>
    </submittedName>
</protein>
<organism evidence="4 5">
    <name type="scientific">Candidatus Mailhella merdigallinarum</name>
    <dbReference type="NCBI Taxonomy" id="2838658"/>
    <lineage>
        <taxon>Bacteria</taxon>
        <taxon>Pseudomonadati</taxon>
        <taxon>Thermodesulfobacteriota</taxon>
        <taxon>Desulfovibrionia</taxon>
        <taxon>Desulfovibrionales</taxon>
        <taxon>Desulfovibrionaceae</taxon>
        <taxon>Mailhella</taxon>
    </lineage>
</organism>
<dbReference type="EMBL" id="DXAN01000023">
    <property type="protein sequence ID" value="HJA08962.1"/>
    <property type="molecule type" value="Genomic_DNA"/>
</dbReference>
<keyword evidence="2" id="KW-1133">Transmembrane helix</keyword>
<evidence type="ECO:0000256" key="2">
    <source>
        <dbReference type="SAM" id="Phobius"/>
    </source>
</evidence>
<gene>
    <name evidence="4" type="ORF">H9962_07215</name>
</gene>
<feature type="region of interest" description="Disordered" evidence="1">
    <location>
        <begin position="41"/>
        <end position="63"/>
    </location>
</feature>
<dbReference type="NCBIfam" id="TIGR02098">
    <property type="entry name" value="MJ0042_CXXC"/>
    <property type="match status" value="1"/>
</dbReference>
<feature type="transmembrane region" description="Helical" evidence="2">
    <location>
        <begin position="81"/>
        <end position="99"/>
    </location>
</feature>
<reference evidence="4" key="1">
    <citation type="journal article" date="2021" name="PeerJ">
        <title>Extensive microbial diversity within the chicken gut microbiome revealed by metagenomics and culture.</title>
        <authorList>
            <person name="Gilroy R."/>
            <person name="Ravi A."/>
            <person name="Getino M."/>
            <person name="Pursley I."/>
            <person name="Horton D.L."/>
            <person name="Alikhan N.F."/>
            <person name="Baker D."/>
            <person name="Gharbi K."/>
            <person name="Hall N."/>
            <person name="Watson M."/>
            <person name="Adriaenssens E.M."/>
            <person name="Foster-Nyarko E."/>
            <person name="Jarju S."/>
            <person name="Secka A."/>
            <person name="Antonio M."/>
            <person name="Oren A."/>
            <person name="Chaudhuri R.R."/>
            <person name="La Ragione R."/>
            <person name="Hildebrand F."/>
            <person name="Pallen M.J."/>
        </authorList>
    </citation>
    <scope>NUCLEOTIDE SEQUENCE</scope>
    <source>
        <strain evidence="4">CHK186-16707</strain>
    </source>
</reference>
<dbReference type="AlphaFoldDB" id="A0A9D2HD00"/>
<dbReference type="Pfam" id="PF13717">
    <property type="entry name" value="Zn_ribbon_4"/>
    <property type="match status" value="1"/>
</dbReference>
<name>A0A9D2HD00_9BACT</name>
<evidence type="ECO:0000313" key="4">
    <source>
        <dbReference type="EMBL" id="HJA08962.1"/>
    </source>
</evidence>
<dbReference type="Proteomes" id="UP000824225">
    <property type="component" value="Unassembled WGS sequence"/>
</dbReference>